<evidence type="ECO:0000259" key="1">
    <source>
        <dbReference type="Pfam" id="PF04945"/>
    </source>
</evidence>
<dbReference type="InterPro" id="IPR007029">
    <property type="entry name" value="YHS_dom"/>
</dbReference>
<dbReference type="EMBL" id="UINC01077134">
    <property type="protein sequence ID" value="SVC16971.1"/>
    <property type="molecule type" value="Genomic_DNA"/>
</dbReference>
<reference evidence="2" key="1">
    <citation type="submission" date="2018-05" db="EMBL/GenBank/DDBJ databases">
        <authorList>
            <person name="Lanie J.A."/>
            <person name="Ng W.-L."/>
            <person name="Kazmierczak K.M."/>
            <person name="Andrzejewski T.M."/>
            <person name="Davidsen T.M."/>
            <person name="Wayne K.J."/>
            <person name="Tettelin H."/>
            <person name="Glass J.I."/>
            <person name="Rusch D."/>
            <person name="Podicherti R."/>
            <person name="Tsui H.-C.T."/>
            <person name="Winkler M.E."/>
        </authorList>
    </citation>
    <scope>NUCLEOTIDE SEQUENCE</scope>
</reference>
<feature type="domain" description="YHS" evidence="1">
    <location>
        <begin position="38"/>
        <end position="72"/>
    </location>
</feature>
<organism evidence="2">
    <name type="scientific">marine metagenome</name>
    <dbReference type="NCBI Taxonomy" id="408172"/>
    <lineage>
        <taxon>unclassified sequences</taxon>
        <taxon>metagenomes</taxon>
        <taxon>ecological metagenomes</taxon>
    </lineage>
</organism>
<gene>
    <name evidence="2" type="ORF">METZ01_LOCUS269825</name>
</gene>
<protein>
    <recommendedName>
        <fullName evidence="1">YHS domain-containing protein</fullName>
    </recommendedName>
</protein>
<name>A0A382K2S0_9ZZZZ</name>
<accession>A0A382K2S0</accession>
<evidence type="ECO:0000313" key="2">
    <source>
        <dbReference type="EMBL" id="SVC16971.1"/>
    </source>
</evidence>
<dbReference type="AlphaFoldDB" id="A0A382K2S0"/>
<proteinExistence type="predicted"/>
<dbReference type="Pfam" id="PF04945">
    <property type="entry name" value="YHS"/>
    <property type="match status" value="1"/>
</dbReference>
<sequence length="75" mass="8293">MVRLIIILALVAGFIMLYRSLFGEKSGSGDSSDAADMVQDPNCRTYVPKKQSIAKSINGKEHFFCSKKCAEEYSP</sequence>